<dbReference type="RefSeq" id="WP_088712715.1">
    <property type="nucleotide sequence ID" value="NZ_NFZT01000001.1"/>
</dbReference>
<evidence type="ECO:0008006" key="3">
    <source>
        <dbReference type="Google" id="ProtNLM"/>
    </source>
</evidence>
<organism evidence="1 2">
    <name type="scientific">Pacificimonas flava</name>
    <dbReference type="NCBI Taxonomy" id="1234595"/>
    <lineage>
        <taxon>Bacteria</taxon>
        <taxon>Pseudomonadati</taxon>
        <taxon>Pseudomonadota</taxon>
        <taxon>Alphaproteobacteria</taxon>
        <taxon>Sphingomonadales</taxon>
        <taxon>Sphingosinicellaceae</taxon>
        <taxon>Pacificimonas</taxon>
    </lineage>
</organism>
<dbReference type="Pfam" id="PF10098">
    <property type="entry name" value="DUF2336"/>
    <property type="match status" value="1"/>
</dbReference>
<protein>
    <recommendedName>
        <fullName evidence="3">DUF2336 domain-containing protein</fullName>
    </recommendedName>
</protein>
<evidence type="ECO:0000313" key="2">
    <source>
        <dbReference type="Proteomes" id="UP000198462"/>
    </source>
</evidence>
<accession>A0A219B7D2</accession>
<dbReference type="OrthoDB" id="8194627at2"/>
<reference evidence="2" key="1">
    <citation type="submission" date="2017-05" db="EMBL/GenBank/DDBJ databases">
        <authorList>
            <person name="Lin X."/>
        </authorList>
    </citation>
    <scope>NUCLEOTIDE SEQUENCE [LARGE SCALE GENOMIC DNA]</scope>
    <source>
        <strain evidence="2">JLT2012</strain>
    </source>
</reference>
<sequence>MIDESRRQGDRPAPRWRDAGLPPAALGRYPDLLFDRTIPVVTDHLRALALSALRSLLACVAERLLYDIEDFGKSLDISRALDRMLGSPGVRDAELSAALVQRAEEHLVAERLANLDEIAFDLDAAISGPMLARLAEYEDAQVRSPVLTFSRLMELRCGEEPRLLMDELPAALAERLYWLLSAELARGQDTATVRMICGAVERLIAERDIVRSAQHAAVMLMQRLEEREELTDGFVLRLVAEGEVLLAVAALAVRGRVSTGTAWVLLLRGEPDVQAAYLAATGFGNQAGARIIALLRWAGGRDEDYRQAVRGAKDAFDRLDRDDANASLEWWRLNREFRLAHAQMVRNAD</sequence>
<name>A0A219B7D2_9SPHN</name>
<keyword evidence="2" id="KW-1185">Reference proteome</keyword>
<proteinExistence type="predicted"/>
<evidence type="ECO:0000313" key="1">
    <source>
        <dbReference type="EMBL" id="OWV34016.1"/>
    </source>
</evidence>
<dbReference type="EMBL" id="NFZT01000001">
    <property type="protein sequence ID" value="OWV34016.1"/>
    <property type="molecule type" value="Genomic_DNA"/>
</dbReference>
<dbReference type="Proteomes" id="UP000198462">
    <property type="component" value="Unassembled WGS sequence"/>
</dbReference>
<dbReference type="InterPro" id="IPR019285">
    <property type="entry name" value="DUF2336"/>
</dbReference>
<dbReference type="AlphaFoldDB" id="A0A219B7D2"/>
<comment type="caution">
    <text evidence="1">The sequence shown here is derived from an EMBL/GenBank/DDBJ whole genome shotgun (WGS) entry which is preliminary data.</text>
</comment>
<gene>
    <name evidence="1" type="ORF">B5C34_11460</name>
</gene>